<feature type="DNA-binding region" description="H-T-H motif" evidence="4">
    <location>
        <begin position="33"/>
        <end position="52"/>
    </location>
</feature>
<dbReference type="Gene3D" id="1.10.357.10">
    <property type="entry name" value="Tetracycline Repressor, domain 2"/>
    <property type="match status" value="1"/>
</dbReference>
<dbReference type="EMBL" id="WBMO01000005">
    <property type="protein sequence ID" value="MDV2477691.1"/>
    <property type="molecule type" value="Genomic_DNA"/>
</dbReference>
<accession>A0ABU3WUK7</accession>
<evidence type="ECO:0000256" key="2">
    <source>
        <dbReference type="ARBA" id="ARBA00023125"/>
    </source>
</evidence>
<evidence type="ECO:0000259" key="5">
    <source>
        <dbReference type="PROSITE" id="PS50977"/>
    </source>
</evidence>
<sequence length="201" mass="22183">MCAAKGAPAGAGRQVILDSALRNMNQRGYHGTSMRDIARDADMTVASIYHHFKSKQEILQDIMTRALHDAIAMTRGALLRAGGAPGDQLQAVVRAWIMFHTTRQSDALVGATELRSLDYEGRRLVVALRDEQESVFRDIIDRGVEDGAFTTALPRDAARAIIHMGQSVCTWWRPDGPLKPEELADRYADLALAMVQPADNR</sequence>
<name>A0ABU3WUK7_9NOCA</name>
<proteinExistence type="predicted"/>
<organism evidence="6 7">
    <name type="scientific">Rhodococcus zopfii</name>
    <dbReference type="NCBI Taxonomy" id="43772"/>
    <lineage>
        <taxon>Bacteria</taxon>
        <taxon>Bacillati</taxon>
        <taxon>Actinomycetota</taxon>
        <taxon>Actinomycetes</taxon>
        <taxon>Mycobacteriales</taxon>
        <taxon>Nocardiaceae</taxon>
        <taxon>Rhodococcus</taxon>
    </lineage>
</organism>
<feature type="domain" description="HTH tetR-type" evidence="5">
    <location>
        <begin position="10"/>
        <end position="70"/>
    </location>
</feature>
<dbReference type="RefSeq" id="WP_072809223.1">
    <property type="nucleotide sequence ID" value="NZ_JAHWLX010000064.1"/>
</dbReference>
<dbReference type="PROSITE" id="PS50977">
    <property type="entry name" value="HTH_TETR_2"/>
    <property type="match status" value="1"/>
</dbReference>
<keyword evidence="2 4" id="KW-0238">DNA-binding</keyword>
<dbReference type="Pfam" id="PF00440">
    <property type="entry name" value="TetR_N"/>
    <property type="match status" value="1"/>
</dbReference>
<dbReference type="Proteomes" id="UP001275440">
    <property type="component" value="Unassembled WGS sequence"/>
</dbReference>
<dbReference type="PANTHER" id="PTHR30055">
    <property type="entry name" value="HTH-TYPE TRANSCRIPTIONAL REGULATOR RUTR"/>
    <property type="match status" value="1"/>
</dbReference>
<dbReference type="SUPFAM" id="SSF46689">
    <property type="entry name" value="Homeodomain-like"/>
    <property type="match status" value="1"/>
</dbReference>
<comment type="caution">
    <text evidence="6">The sequence shown here is derived from an EMBL/GenBank/DDBJ whole genome shotgun (WGS) entry which is preliminary data.</text>
</comment>
<dbReference type="PRINTS" id="PR00455">
    <property type="entry name" value="HTHTETR"/>
</dbReference>
<dbReference type="InterPro" id="IPR001647">
    <property type="entry name" value="HTH_TetR"/>
</dbReference>
<dbReference type="InterPro" id="IPR009057">
    <property type="entry name" value="Homeodomain-like_sf"/>
</dbReference>
<evidence type="ECO:0000256" key="4">
    <source>
        <dbReference type="PROSITE-ProRule" id="PRU00335"/>
    </source>
</evidence>
<dbReference type="Pfam" id="PF17932">
    <property type="entry name" value="TetR_C_24"/>
    <property type="match status" value="1"/>
</dbReference>
<dbReference type="PANTHER" id="PTHR30055:SF234">
    <property type="entry name" value="HTH-TYPE TRANSCRIPTIONAL REGULATOR BETI"/>
    <property type="match status" value="1"/>
</dbReference>
<dbReference type="InterPro" id="IPR041490">
    <property type="entry name" value="KstR2_TetR_C"/>
</dbReference>
<keyword evidence="7" id="KW-1185">Reference proteome</keyword>
<evidence type="ECO:0000313" key="7">
    <source>
        <dbReference type="Proteomes" id="UP001275440"/>
    </source>
</evidence>
<reference evidence="6 7" key="1">
    <citation type="submission" date="2019-10" db="EMBL/GenBank/DDBJ databases">
        <title>Draft Genome Assembly of Rhodococcus zopfii DSM44189.</title>
        <authorList>
            <person name="Sutton J.M."/>
            <person name="Akob D.M."/>
            <person name="Bushman T.J."/>
        </authorList>
    </citation>
    <scope>NUCLEOTIDE SEQUENCE [LARGE SCALE GENOMIC DNA]</scope>
    <source>
        <strain evidence="6 7">DSM 44189</strain>
    </source>
</reference>
<dbReference type="InterPro" id="IPR036271">
    <property type="entry name" value="Tet_transcr_reg_TetR-rel_C_sf"/>
</dbReference>
<evidence type="ECO:0000313" key="6">
    <source>
        <dbReference type="EMBL" id="MDV2477691.1"/>
    </source>
</evidence>
<keyword evidence="3" id="KW-0804">Transcription</keyword>
<gene>
    <name evidence="6" type="ORF">F8M49_24105</name>
</gene>
<dbReference type="SUPFAM" id="SSF48498">
    <property type="entry name" value="Tetracyclin repressor-like, C-terminal domain"/>
    <property type="match status" value="1"/>
</dbReference>
<dbReference type="InterPro" id="IPR050109">
    <property type="entry name" value="HTH-type_TetR-like_transc_reg"/>
</dbReference>
<evidence type="ECO:0000256" key="1">
    <source>
        <dbReference type="ARBA" id="ARBA00023015"/>
    </source>
</evidence>
<keyword evidence="1" id="KW-0805">Transcription regulation</keyword>
<evidence type="ECO:0000256" key="3">
    <source>
        <dbReference type="ARBA" id="ARBA00023163"/>
    </source>
</evidence>
<protein>
    <submittedName>
        <fullName evidence="6">TetR/AcrR family transcriptional regulator</fullName>
    </submittedName>
</protein>